<dbReference type="Proteomes" id="UP001058403">
    <property type="component" value="Chromosome"/>
</dbReference>
<sequence>MNRISVVLLLVLFCGCSSKDKKMNVEIERIPINVYNISQDASSFIDKIELVPLETNDSSLLHKYGKVMYDKETDVYAVYTRDQVIFTFSGNGDFISNSKKMQGQGPDEYYMVVDMKFNPYLKGIDLLNPYGTIYTYSSDFKLLGRRKIKPEFPIDHLMALNLEEYIFTYPFLWTNQEVAFANLKTQQVYNADYSGTISSGNSMAKDCFYKIGDDFYFIPPGINYYFYRIDTKGMKLIPIMYLDFGDLEIKEADLPGRAMGKRVDSDEERARVVKEAQERAQFLRHSNNHIVPLIKFFNDDYVYVYFVKSTQGAGSNFIYNRKTKKSFLTKEDKPFIMNFCFGIVDNVLLSIRQPEYVSRLVDRRLMSTEEIYKMEQLKEDDNPVIIKYYLKK</sequence>
<name>A0A9X9NH51_BACFG</name>
<evidence type="ECO:0000313" key="1">
    <source>
        <dbReference type="EMBL" id="UVO91050.1"/>
    </source>
</evidence>
<dbReference type="EMBL" id="CP103070">
    <property type="protein sequence ID" value="UVO91050.1"/>
    <property type="molecule type" value="Genomic_DNA"/>
</dbReference>
<protein>
    <submittedName>
        <fullName evidence="1">6-bladed beta-propeller</fullName>
    </submittedName>
</protein>
<organism evidence="1 2">
    <name type="scientific">Bacteroides fragilis</name>
    <dbReference type="NCBI Taxonomy" id="817"/>
    <lineage>
        <taxon>Bacteria</taxon>
        <taxon>Pseudomonadati</taxon>
        <taxon>Bacteroidota</taxon>
        <taxon>Bacteroidia</taxon>
        <taxon>Bacteroidales</taxon>
        <taxon>Bacteroidaceae</taxon>
        <taxon>Bacteroides</taxon>
    </lineage>
</organism>
<dbReference type="RefSeq" id="WP_005813583.1">
    <property type="nucleotide sequence ID" value="NZ_CAXSVT010000001.1"/>
</dbReference>
<evidence type="ECO:0000313" key="2">
    <source>
        <dbReference type="Proteomes" id="UP001058403"/>
    </source>
</evidence>
<accession>A0A9X9NH51</accession>
<reference evidence="1" key="1">
    <citation type="submission" date="2022-08" db="EMBL/GenBank/DDBJ databases">
        <title>Genome Sequencing of Bacteroides fragilis Group Isolates with Nanopore Technology.</title>
        <authorList>
            <person name="Tisza M.J."/>
            <person name="Smith D."/>
            <person name="Dekker J.P."/>
        </authorList>
    </citation>
    <scope>NUCLEOTIDE SEQUENCE</scope>
    <source>
        <strain evidence="1">BFG-49</strain>
    </source>
</reference>
<gene>
    <name evidence="1" type="ORF">NXW39_05585</name>
</gene>
<dbReference type="AlphaFoldDB" id="A0A9X9NH51"/>
<proteinExistence type="predicted"/>
<dbReference type="PROSITE" id="PS51257">
    <property type="entry name" value="PROKAR_LIPOPROTEIN"/>
    <property type="match status" value="1"/>
</dbReference>